<dbReference type="Proteomes" id="UP000005850">
    <property type="component" value="Chromosome"/>
</dbReference>
<dbReference type="GO" id="GO:0006935">
    <property type="term" value="P:chemotaxis"/>
    <property type="evidence" value="ECO:0007669"/>
    <property type="project" value="InterPro"/>
</dbReference>
<protein>
    <submittedName>
        <fullName evidence="2">Chemotaxis protein CheW</fullName>
    </submittedName>
</protein>
<evidence type="ECO:0000259" key="1">
    <source>
        <dbReference type="PROSITE" id="PS50851"/>
    </source>
</evidence>
<proteinExistence type="predicted"/>
<dbReference type="PANTHER" id="PTHR22617">
    <property type="entry name" value="CHEMOTAXIS SENSOR HISTIDINE KINASE-RELATED"/>
    <property type="match status" value="1"/>
</dbReference>
<dbReference type="EMBL" id="CP007806">
    <property type="protein sequence ID" value="AIG28062.1"/>
    <property type="molecule type" value="Genomic_DNA"/>
</dbReference>
<dbReference type="InterPro" id="IPR002545">
    <property type="entry name" value="CheW-lke_dom"/>
</dbReference>
<dbReference type="HOGENOM" id="CLU_048995_3_1_9"/>
<dbReference type="AlphaFoldDB" id="A0A075R5Z1"/>
<dbReference type="KEGG" id="blr:BRLA_c037620"/>
<dbReference type="GO" id="GO:0007165">
    <property type="term" value="P:signal transduction"/>
    <property type="evidence" value="ECO:0007669"/>
    <property type="project" value="InterPro"/>
</dbReference>
<gene>
    <name evidence="2" type="primary">cheW_2</name>
    <name evidence="2" type="ORF">BRLA_c037620</name>
</gene>
<evidence type="ECO:0000313" key="2">
    <source>
        <dbReference type="EMBL" id="AIG28062.1"/>
    </source>
</evidence>
<dbReference type="PANTHER" id="PTHR22617:SF23">
    <property type="entry name" value="CHEMOTAXIS PROTEIN CHEW"/>
    <property type="match status" value="1"/>
</dbReference>
<accession>A0A075R5Z1</accession>
<dbReference type="SUPFAM" id="SSF50341">
    <property type="entry name" value="CheW-like"/>
    <property type="match status" value="1"/>
</dbReference>
<name>A0A075R5Z1_BRELA</name>
<dbReference type="SMART" id="SM00260">
    <property type="entry name" value="CheW"/>
    <property type="match status" value="1"/>
</dbReference>
<keyword evidence="3" id="KW-1185">Reference proteome</keyword>
<dbReference type="Pfam" id="PF01584">
    <property type="entry name" value="CheW"/>
    <property type="match status" value="1"/>
</dbReference>
<sequence>MELNQDQLGLNQSQSDVEALSYILFTMGNETFGFPLENVLEIVKPMPITKVPKSPEYVEGVINLRGNILAILQIRKMFGLPSIQLTEDSRFIVLKIDGFEAGIVVDGVSEVAKIAPSSIKAAPPVVAGLDGSNLAGIAQEGERLLLMLNLPTIFAQWIQPVASEA</sequence>
<dbReference type="Gene3D" id="2.30.30.40">
    <property type="entry name" value="SH3 Domains"/>
    <property type="match status" value="1"/>
</dbReference>
<dbReference type="GO" id="GO:0005829">
    <property type="term" value="C:cytosol"/>
    <property type="evidence" value="ECO:0007669"/>
    <property type="project" value="TreeGrafter"/>
</dbReference>
<dbReference type="STRING" id="1042163.BRLA_c037620"/>
<dbReference type="RefSeq" id="WP_003338769.1">
    <property type="nucleotide sequence ID" value="NZ_CP007806.1"/>
</dbReference>
<feature type="domain" description="CheW-like" evidence="1">
    <location>
        <begin position="19"/>
        <end position="159"/>
    </location>
</feature>
<evidence type="ECO:0000313" key="3">
    <source>
        <dbReference type="Proteomes" id="UP000005850"/>
    </source>
</evidence>
<dbReference type="InterPro" id="IPR036061">
    <property type="entry name" value="CheW-like_dom_sf"/>
</dbReference>
<organism evidence="2 3">
    <name type="scientific">Brevibacillus laterosporus LMG 15441</name>
    <dbReference type="NCBI Taxonomy" id="1042163"/>
    <lineage>
        <taxon>Bacteria</taxon>
        <taxon>Bacillati</taxon>
        <taxon>Bacillota</taxon>
        <taxon>Bacilli</taxon>
        <taxon>Bacillales</taxon>
        <taxon>Paenibacillaceae</taxon>
        <taxon>Brevibacillus</taxon>
    </lineage>
</organism>
<reference evidence="2 3" key="1">
    <citation type="journal article" date="2011" name="J. Bacteriol.">
        <title>Genome sequence of Brevibacillus laterosporus LMG 15441, a pathogen of invertebrates.</title>
        <authorList>
            <person name="Djukic M."/>
            <person name="Poehlein A."/>
            <person name="Thurmer A."/>
            <person name="Daniel R."/>
        </authorList>
    </citation>
    <scope>NUCLEOTIDE SEQUENCE [LARGE SCALE GENOMIC DNA]</scope>
    <source>
        <strain evidence="2 3">LMG 15441</strain>
    </source>
</reference>
<dbReference type="eggNOG" id="COG0835">
    <property type="taxonomic scope" value="Bacteria"/>
</dbReference>
<dbReference type="PROSITE" id="PS50851">
    <property type="entry name" value="CHEW"/>
    <property type="match status" value="1"/>
</dbReference>
<dbReference type="Gene3D" id="2.40.50.180">
    <property type="entry name" value="CheA-289, Domain 4"/>
    <property type="match status" value="1"/>
</dbReference>
<dbReference type="InterPro" id="IPR039315">
    <property type="entry name" value="CheW"/>
</dbReference>